<proteinExistence type="predicted"/>
<comment type="caution">
    <text evidence="1">The sequence shown here is derived from an EMBL/GenBank/DDBJ whole genome shotgun (WGS) entry which is preliminary data.</text>
</comment>
<gene>
    <name evidence="1" type="ORF">SDC9_184578</name>
</gene>
<sequence>MFTYKLANINAIIKGIIEKLNPILSPSFLLLNKNIISKPNNIIKIGHHLIN</sequence>
<protein>
    <submittedName>
        <fullName evidence="1">Uncharacterized protein</fullName>
    </submittedName>
</protein>
<organism evidence="1">
    <name type="scientific">bioreactor metagenome</name>
    <dbReference type="NCBI Taxonomy" id="1076179"/>
    <lineage>
        <taxon>unclassified sequences</taxon>
        <taxon>metagenomes</taxon>
        <taxon>ecological metagenomes</taxon>
    </lineage>
</organism>
<name>A0A645HFA6_9ZZZZ</name>
<reference evidence="1" key="1">
    <citation type="submission" date="2019-08" db="EMBL/GenBank/DDBJ databases">
        <authorList>
            <person name="Kucharzyk K."/>
            <person name="Murdoch R.W."/>
            <person name="Higgins S."/>
            <person name="Loffler F."/>
        </authorList>
    </citation>
    <scope>NUCLEOTIDE SEQUENCE</scope>
</reference>
<accession>A0A645HFA6</accession>
<dbReference type="AlphaFoldDB" id="A0A645HFA6"/>
<evidence type="ECO:0000313" key="1">
    <source>
        <dbReference type="EMBL" id="MPN37062.1"/>
    </source>
</evidence>
<dbReference type="EMBL" id="VSSQ01091525">
    <property type="protein sequence ID" value="MPN37062.1"/>
    <property type="molecule type" value="Genomic_DNA"/>
</dbReference>